<evidence type="ECO:0000256" key="5">
    <source>
        <dbReference type="ARBA" id="ARBA00048200"/>
    </source>
</evidence>
<comment type="catalytic activity">
    <reaction evidence="5 6">
        <text>dTDP-beta-L-rhamnose + NADP(+) = dTDP-4-dehydro-beta-L-rhamnose + NADPH + H(+)</text>
        <dbReference type="Rhea" id="RHEA:21796"/>
        <dbReference type="ChEBI" id="CHEBI:15378"/>
        <dbReference type="ChEBI" id="CHEBI:57510"/>
        <dbReference type="ChEBI" id="CHEBI:57783"/>
        <dbReference type="ChEBI" id="CHEBI:58349"/>
        <dbReference type="ChEBI" id="CHEBI:62830"/>
        <dbReference type="EC" id="1.1.1.133"/>
    </reaction>
</comment>
<keyword evidence="9" id="KW-1185">Reference proteome</keyword>
<dbReference type="OrthoDB" id="9803892at2"/>
<dbReference type="PANTHER" id="PTHR10491">
    <property type="entry name" value="DTDP-4-DEHYDRORHAMNOSE REDUCTASE"/>
    <property type="match status" value="1"/>
</dbReference>
<dbReference type="InterPro" id="IPR029903">
    <property type="entry name" value="RmlD-like-bd"/>
</dbReference>
<evidence type="ECO:0000256" key="6">
    <source>
        <dbReference type="RuleBase" id="RU364082"/>
    </source>
</evidence>
<comment type="caution">
    <text evidence="8">The sequence shown here is derived from an EMBL/GenBank/DDBJ whole genome shotgun (WGS) entry which is preliminary data.</text>
</comment>
<proteinExistence type="inferred from homology"/>
<evidence type="ECO:0000256" key="2">
    <source>
        <dbReference type="ARBA" id="ARBA00010944"/>
    </source>
</evidence>
<dbReference type="SUPFAM" id="SSF51735">
    <property type="entry name" value="NAD(P)-binding Rossmann-fold domains"/>
    <property type="match status" value="1"/>
</dbReference>
<dbReference type="Gene3D" id="3.40.50.720">
    <property type="entry name" value="NAD(P)-binding Rossmann-like Domain"/>
    <property type="match status" value="1"/>
</dbReference>
<evidence type="ECO:0000313" key="8">
    <source>
        <dbReference type="EMBL" id="KDA00645.1"/>
    </source>
</evidence>
<dbReference type="RefSeq" id="WP_035593495.1">
    <property type="nucleotide sequence ID" value="NZ_ARYM01000001.1"/>
</dbReference>
<dbReference type="eggNOG" id="COG1091">
    <property type="taxonomic scope" value="Bacteria"/>
</dbReference>
<organism evidence="8 9">
    <name type="scientific">Hyphomonas polymorpha PS728</name>
    <dbReference type="NCBI Taxonomy" id="1280954"/>
    <lineage>
        <taxon>Bacteria</taxon>
        <taxon>Pseudomonadati</taxon>
        <taxon>Pseudomonadota</taxon>
        <taxon>Alphaproteobacteria</taxon>
        <taxon>Hyphomonadales</taxon>
        <taxon>Hyphomonadaceae</taxon>
        <taxon>Hyphomonas</taxon>
    </lineage>
</organism>
<keyword evidence="6" id="KW-0560">Oxidoreductase</keyword>
<protein>
    <recommendedName>
        <fullName evidence="4 6">dTDP-4-dehydrorhamnose reductase</fullName>
        <ecNumber evidence="3 6">1.1.1.133</ecNumber>
    </recommendedName>
</protein>
<comment type="similarity">
    <text evidence="2 6">Belongs to the dTDP-4-dehydrorhamnose reductase family.</text>
</comment>
<evidence type="ECO:0000256" key="3">
    <source>
        <dbReference type="ARBA" id="ARBA00012929"/>
    </source>
</evidence>
<dbReference type="GO" id="GO:0008831">
    <property type="term" value="F:dTDP-4-dehydrorhamnose reductase activity"/>
    <property type="evidence" value="ECO:0007669"/>
    <property type="project" value="UniProtKB-EC"/>
</dbReference>
<gene>
    <name evidence="8" type="ORF">HPO_01410</name>
</gene>
<dbReference type="GO" id="GO:0019305">
    <property type="term" value="P:dTDP-rhamnose biosynthetic process"/>
    <property type="evidence" value="ECO:0007669"/>
    <property type="project" value="UniProtKB-UniPathway"/>
</dbReference>
<dbReference type="InterPro" id="IPR036291">
    <property type="entry name" value="NAD(P)-bd_dom_sf"/>
</dbReference>
<keyword evidence="6" id="KW-0521">NADP</keyword>
<dbReference type="EC" id="1.1.1.133" evidence="3 6"/>
<dbReference type="NCBIfam" id="TIGR01214">
    <property type="entry name" value="rmlD"/>
    <property type="match status" value="1"/>
</dbReference>
<dbReference type="Gene3D" id="3.90.25.10">
    <property type="entry name" value="UDP-galactose 4-epimerase, domain 1"/>
    <property type="match status" value="1"/>
</dbReference>
<dbReference type="InterPro" id="IPR005913">
    <property type="entry name" value="dTDP_dehydrorham_reduct"/>
</dbReference>
<comment type="pathway">
    <text evidence="1 6">Carbohydrate biosynthesis; dTDP-L-rhamnose biosynthesis.</text>
</comment>
<evidence type="ECO:0000256" key="1">
    <source>
        <dbReference type="ARBA" id="ARBA00004781"/>
    </source>
</evidence>
<feature type="domain" description="RmlD-like substrate binding" evidence="7">
    <location>
        <begin position="5"/>
        <end position="293"/>
    </location>
</feature>
<dbReference type="UniPathway" id="UPA00124"/>
<name>A0A062VDM7_9PROT</name>
<dbReference type="PATRIC" id="fig|1280954.3.peg.290"/>
<dbReference type="PANTHER" id="PTHR10491:SF4">
    <property type="entry name" value="METHIONINE ADENOSYLTRANSFERASE 2 SUBUNIT BETA"/>
    <property type="match status" value="1"/>
</dbReference>
<sequence length="301" mass="31947">MSRLKVLVAGRGGQVARALAASAPADRIQAVCLGRPELDIRDAGSIARVVEATAPHLVINAAAYTAVDQAESEPDEARLVNAAAAGVLAQAAAARGAPILHLSTDYVFNGEKPDPYLETDTVNPLGVYGRSKLEGEQRVAQSNPQAVILRTAWVYSPWGKNFAKTMLRVADTRDELAVVHDQRGNPTSANDIAAALWAIALQYAENPKAIVPGVFHMTGAGEASWAEFAEEIFAVSSAAGGPSAQVKRITTAEYPTPTRRPANSRLDCSHLAAIYGVALPDWRSSTRSVVEELVRTKGWSA</sequence>
<dbReference type="Pfam" id="PF04321">
    <property type="entry name" value="RmlD_sub_bind"/>
    <property type="match status" value="1"/>
</dbReference>
<dbReference type="AlphaFoldDB" id="A0A062VDM7"/>
<dbReference type="Proteomes" id="UP000027100">
    <property type="component" value="Unassembled WGS sequence"/>
</dbReference>
<comment type="function">
    <text evidence="6">Catalyzes the reduction of dTDP-6-deoxy-L-lyxo-4-hexulose to yield dTDP-L-rhamnose.</text>
</comment>
<evidence type="ECO:0000256" key="4">
    <source>
        <dbReference type="ARBA" id="ARBA00017099"/>
    </source>
</evidence>
<dbReference type="STRING" id="1280954.HPO_01410"/>
<evidence type="ECO:0000313" key="9">
    <source>
        <dbReference type="Proteomes" id="UP000027100"/>
    </source>
</evidence>
<accession>A0A062VDM7</accession>
<dbReference type="CDD" id="cd05254">
    <property type="entry name" value="dTDP_HR_like_SDR_e"/>
    <property type="match status" value="1"/>
</dbReference>
<evidence type="ECO:0000259" key="7">
    <source>
        <dbReference type="Pfam" id="PF04321"/>
    </source>
</evidence>
<reference evidence="8 9" key="1">
    <citation type="journal article" date="2014" name="Antonie Van Leeuwenhoek">
        <title>Hyphomonas beringensis sp. nov. and Hyphomonas chukchiensis sp. nov., isolated from surface seawater of the Bering Sea and Chukchi Sea.</title>
        <authorList>
            <person name="Li C."/>
            <person name="Lai Q."/>
            <person name="Li G."/>
            <person name="Dong C."/>
            <person name="Wang J."/>
            <person name="Liao Y."/>
            <person name="Shao Z."/>
        </authorList>
    </citation>
    <scope>NUCLEOTIDE SEQUENCE [LARGE SCALE GENOMIC DNA]</scope>
    <source>
        <strain evidence="8 9">PS728</strain>
    </source>
</reference>
<comment type="cofactor">
    <cofactor evidence="6">
        <name>Mg(2+)</name>
        <dbReference type="ChEBI" id="CHEBI:18420"/>
    </cofactor>
    <text evidence="6">Binds 1 Mg(2+) ion per monomer.</text>
</comment>
<dbReference type="EMBL" id="ARYM01000001">
    <property type="protein sequence ID" value="KDA00645.1"/>
    <property type="molecule type" value="Genomic_DNA"/>
</dbReference>